<evidence type="ECO:0000313" key="1">
    <source>
        <dbReference type="EMBL" id="MPC09173.1"/>
    </source>
</evidence>
<gene>
    <name evidence="1" type="ORF">E2C01_001775</name>
</gene>
<organism evidence="1 2">
    <name type="scientific">Portunus trituberculatus</name>
    <name type="common">Swimming crab</name>
    <name type="synonym">Neptunus trituberculatus</name>
    <dbReference type="NCBI Taxonomy" id="210409"/>
    <lineage>
        <taxon>Eukaryota</taxon>
        <taxon>Metazoa</taxon>
        <taxon>Ecdysozoa</taxon>
        <taxon>Arthropoda</taxon>
        <taxon>Crustacea</taxon>
        <taxon>Multicrustacea</taxon>
        <taxon>Malacostraca</taxon>
        <taxon>Eumalacostraca</taxon>
        <taxon>Eucarida</taxon>
        <taxon>Decapoda</taxon>
        <taxon>Pleocyemata</taxon>
        <taxon>Brachyura</taxon>
        <taxon>Eubrachyura</taxon>
        <taxon>Portunoidea</taxon>
        <taxon>Portunidae</taxon>
        <taxon>Portuninae</taxon>
        <taxon>Portunus</taxon>
    </lineage>
</organism>
<proteinExistence type="predicted"/>
<name>A0A5B7CNC6_PORTR</name>
<dbReference type="AlphaFoldDB" id="A0A5B7CNC6"/>
<accession>A0A5B7CNC6</accession>
<reference evidence="1 2" key="1">
    <citation type="submission" date="2019-05" db="EMBL/GenBank/DDBJ databases">
        <title>Another draft genome of Portunus trituberculatus and its Hox gene families provides insights of decapod evolution.</title>
        <authorList>
            <person name="Jeong J.-H."/>
            <person name="Song I."/>
            <person name="Kim S."/>
            <person name="Choi T."/>
            <person name="Kim D."/>
            <person name="Ryu S."/>
            <person name="Kim W."/>
        </authorList>
    </citation>
    <scope>NUCLEOTIDE SEQUENCE [LARGE SCALE GENOMIC DNA]</scope>
    <source>
        <tissue evidence="1">Muscle</tissue>
    </source>
</reference>
<evidence type="ECO:0000313" key="2">
    <source>
        <dbReference type="Proteomes" id="UP000324222"/>
    </source>
</evidence>
<keyword evidence="2" id="KW-1185">Reference proteome</keyword>
<dbReference type="Proteomes" id="UP000324222">
    <property type="component" value="Unassembled WGS sequence"/>
</dbReference>
<sequence>MVLRGVKMGKLYNIYNDKESEKEGGRVYGGQKINGQSLHYSKAHILKHFRATPSLFSKDSS</sequence>
<dbReference type="EMBL" id="VSRR010000058">
    <property type="protein sequence ID" value="MPC09173.1"/>
    <property type="molecule type" value="Genomic_DNA"/>
</dbReference>
<protein>
    <submittedName>
        <fullName evidence="1">Uncharacterized protein</fullName>
    </submittedName>
</protein>
<comment type="caution">
    <text evidence="1">The sequence shown here is derived from an EMBL/GenBank/DDBJ whole genome shotgun (WGS) entry which is preliminary data.</text>
</comment>